<reference evidence="1" key="1">
    <citation type="journal article" date="2020" name="Nature">
        <title>Giant virus diversity and host interactions through global metagenomics.</title>
        <authorList>
            <person name="Schulz F."/>
            <person name="Roux S."/>
            <person name="Paez-Espino D."/>
            <person name="Jungbluth S."/>
            <person name="Walsh D.A."/>
            <person name="Denef V.J."/>
            <person name="McMahon K.D."/>
            <person name="Konstantinidis K.T."/>
            <person name="Eloe-Fadrosh E.A."/>
            <person name="Kyrpides N.C."/>
            <person name="Woyke T."/>
        </authorList>
    </citation>
    <scope>NUCLEOTIDE SEQUENCE</scope>
    <source>
        <strain evidence="1">GVMAG-M-3300020192-26</strain>
    </source>
</reference>
<sequence>MATRNICIGSDFSYIDGYSNVVPYDTKIIDLDQKMDPQIRKLTDKIIERMFHQATEDARLLDQPGQSDKILERMERKLKKDLE</sequence>
<name>A0A6C0CB73_9ZZZZ</name>
<dbReference type="AlphaFoldDB" id="A0A6C0CB73"/>
<dbReference type="EMBL" id="MN739360">
    <property type="protein sequence ID" value="QHT00919.1"/>
    <property type="molecule type" value="Genomic_DNA"/>
</dbReference>
<accession>A0A6C0CB73</accession>
<evidence type="ECO:0000313" key="1">
    <source>
        <dbReference type="EMBL" id="QHT00919.1"/>
    </source>
</evidence>
<protein>
    <submittedName>
        <fullName evidence="1">Uncharacterized protein</fullName>
    </submittedName>
</protein>
<organism evidence="1">
    <name type="scientific">viral metagenome</name>
    <dbReference type="NCBI Taxonomy" id="1070528"/>
    <lineage>
        <taxon>unclassified sequences</taxon>
        <taxon>metagenomes</taxon>
        <taxon>organismal metagenomes</taxon>
    </lineage>
</organism>
<proteinExistence type="predicted"/>